<evidence type="ECO:0000313" key="1">
    <source>
        <dbReference type="EMBL" id="MBF4696062.1"/>
    </source>
</evidence>
<organism evidence="1 2">
    <name type="scientific">Fusibacter ferrireducens</name>
    <dbReference type="NCBI Taxonomy" id="2785058"/>
    <lineage>
        <taxon>Bacteria</taxon>
        <taxon>Bacillati</taxon>
        <taxon>Bacillota</taxon>
        <taxon>Clostridia</taxon>
        <taxon>Eubacteriales</taxon>
        <taxon>Eubacteriales Family XII. Incertae Sedis</taxon>
        <taxon>Fusibacter</taxon>
    </lineage>
</organism>
<dbReference type="Proteomes" id="UP000614200">
    <property type="component" value="Unassembled WGS sequence"/>
</dbReference>
<accession>A0ABS0A034</accession>
<gene>
    <name evidence="1" type="ORF">ISU02_23435</name>
</gene>
<dbReference type="EMBL" id="JADKNH010000032">
    <property type="protein sequence ID" value="MBF4696062.1"/>
    <property type="molecule type" value="Genomic_DNA"/>
</dbReference>
<evidence type="ECO:0000313" key="2">
    <source>
        <dbReference type="Proteomes" id="UP000614200"/>
    </source>
</evidence>
<dbReference type="RefSeq" id="WP_194704297.1">
    <property type="nucleotide sequence ID" value="NZ_JADKNH010000032.1"/>
</dbReference>
<sequence>MTTKELKVHLYKIVSTELKRNNINNEYVCEKFFEHVFFEITYKYFLDNEETFSLRNHTQNTVEENRYRGINKLYNNTRQYQDTHAISAGGGGSLYADHNIKLNHMNNISEKVEGHNISSMDYNQLLKNDKYSLFIQIRKNRLFNNRKVKNEELIEYYSQLELIYNDFDLLENKFERCIEYYQLELQCCLERIYRIGEFLSINEGINNIESYVFLLLVYSNIFYGQFRFLNLFEYYLNRIEDKNSLIEIVFLHKIRKSIMDKIFKHFVENNMKLEIDTNLEAWNLYRRESIVNDKIWYGDKDKINLKLFRNMRKIKENLDLVP</sequence>
<comment type="caution">
    <text evidence="1">The sequence shown here is derived from an EMBL/GenBank/DDBJ whole genome shotgun (WGS) entry which is preliminary data.</text>
</comment>
<name>A0ABS0A034_9FIRM</name>
<protein>
    <submittedName>
        <fullName evidence="1">Uncharacterized protein</fullName>
    </submittedName>
</protein>
<proteinExistence type="predicted"/>
<reference evidence="1 2" key="1">
    <citation type="submission" date="2020-11" db="EMBL/GenBank/DDBJ databases">
        <title>Fusibacter basophilias sp. nov.</title>
        <authorList>
            <person name="Qiu D."/>
        </authorList>
    </citation>
    <scope>NUCLEOTIDE SEQUENCE [LARGE SCALE GENOMIC DNA]</scope>
    <source>
        <strain evidence="1 2">Q10-2</strain>
    </source>
</reference>
<keyword evidence="2" id="KW-1185">Reference proteome</keyword>